<evidence type="ECO:0000256" key="2">
    <source>
        <dbReference type="ARBA" id="ARBA00013194"/>
    </source>
</evidence>
<evidence type="ECO:0000256" key="7">
    <source>
        <dbReference type="SAM" id="Phobius"/>
    </source>
</evidence>
<evidence type="ECO:0000256" key="6">
    <source>
        <dbReference type="SAM" id="MobiDB-lite"/>
    </source>
</evidence>
<organism evidence="10 11">
    <name type="scientific">Rhizopus oryzae</name>
    <name type="common">Mucormycosis agent</name>
    <name type="synonym">Rhizopus arrhizus var. delemar</name>
    <dbReference type="NCBI Taxonomy" id="64495"/>
    <lineage>
        <taxon>Eukaryota</taxon>
        <taxon>Fungi</taxon>
        <taxon>Fungi incertae sedis</taxon>
        <taxon>Mucoromycota</taxon>
        <taxon>Mucoromycotina</taxon>
        <taxon>Mucoromycetes</taxon>
        <taxon>Mucorales</taxon>
        <taxon>Mucorineae</taxon>
        <taxon>Rhizopodaceae</taxon>
        <taxon>Rhizopus</taxon>
    </lineage>
</organism>
<feature type="region of interest" description="Disordered" evidence="6">
    <location>
        <begin position="176"/>
        <end position="196"/>
    </location>
</feature>
<keyword evidence="7" id="KW-0812">Transmembrane</keyword>
<comment type="caution">
    <text evidence="10">The sequence shown here is derived from an EMBL/GenBank/DDBJ whole genome shotgun (WGS) entry which is preliminary data.</text>
</comment>
<feature type="signal peptide" evidence="8">
    <location>
        <begin position="1"/>
        <end position="22"/>
    </location>
</feature>
<keyword evidence="7" id="KW-0472">Membrane</keyword>
<keyword evidence="4 5" id="KW-0413">Isomerase</keyword>
<evidence type="ECO:0000313" key="11">
    <source>
        <dbReference type="Proteomes" id="UP000717996"/>
    </source>
</evidence>
<evidence type="ECO:0000256" key="3">
    <source>
        <dbReference type="ARBA" id="ARBA00023110"/>
    </source>
</evidence>
<dbReference type="GO" id="GO:0005783">
    <property type="term" value="C:endoplasmic reticulum"/>
    <property type="evidence" value="ECO:0007669"/>
    <property type="project" value="TreeGrafter"/>
</dbReference>
<feature type="domain" description="PPIase FKBP-type" evidence="9">
    <location>
        <begin position="52"/>
        <end position="143"/>
    </location>
</feature>
<dbReference type="PANTHER" id="PTHR45779">
    <property type="entry name" value="PEPTIDYLPROLYL ISOMERASE"/>
    <property type="match status" value="1"/>
</dbReference>
<dbReference type="SUPFAM" id="SSF54534">
    <property type="entry name" value="FKBP-like"/>
    <property type="match status" value="1"/>
</dbReference>
<keyword evidence="8" id="KW-0732">Signal</keyword>
<feature type="transmembrane region" description="Helical" evidence="7">
    <location>
        <begin position="149"/>
        <end position="166"/>
    </location>
</feature>
<dbReference type="EMBL" id="JAANIT010000054">
    <property type="protein sequence ID" value="KAG1553041.1"/>
    <property type="molecule type" value="Genomic_DNA"/>
</dbReference>
<dbReference type="PANTHER" id="PTHR45779:SF7">
    <property type="entry name" value="PEPTIDYLPROLYL ISOMERASE"/>
    <property type="match status" value="1"/>
</dbReference>
<dbReference type="InterPro" id="IPR001179">
    <property type="entry name" value="PPIase_FKBP_dom"/>
</dbReference>
<protein>
    <recommendedName>
        <fullName evidence="2 5">peptidylprolyl isomerase</fullName>
        <ecNumber evidence="2 5">5.2.1.8</ecNumber>
    </recommendedName>
</protein>
<evidence type="ECO:0000256" key="8">
    <source>
        <dbReference type="SAM" id="SignalP"/>
    </source>
</evidence>
<evidence type="ECO:0000256" key="1">
    <source>
        <dbReference type="ARBA" id="ARBA00000971"/>
    </source>
</evidence>
<evidence type="ECO:0000256" key="4">
    <source>
        <dbReference type="ARBA" id="ARBA00023235"/>
    </source>
</evidence>
<feature type="compositionally biased region" description="Polar residues" evidence="6">
    <location>
        <begin position="176"/>
        <end position="190"/>
    </location>
</feature>
<comment type="catalytic activity">
    <reaction evidence="1 5">
        <text>[protein]-peptidylproline (omega=180) = [protein]-peptidylproline (omega=0)</text>
        <dbReference type="Rhea" id="RHEA:16237"/>
        <dbReference type="Rhea" id="RHEA-COMP:10747"/>
        <dbReference type="Rhea" id="RHEA-COMP:10748"/>
        <dbReference type="ChEBI" id="CHEBI:83833"/>
        <dbReference type="ChEBI" id="CHEBI:83834"/>
        <dbReference type="EC" id="5.2.1.8"/>
    </reaction>
</comment>
<proteinExistence type="predicted"/>
<sequence length="196" mass="21967">MFSFMLYKCLLLLLLVVSVCLANKESEMEQPTKLLGGVLHKPEKCGFKADTSSTVKLHYRARAWGQDTFFENTYQREAPLEFKLGKRKLVKEKGMEDGIDGMCAGEVRRLLIPANQAYGELGLSNLVPPNTAIVVDVEMVEVISQFSNPWFWVSGLFLCVAFYLYMQQAQQGDSTSPGAFLAAQQQGQPSQEKKDQ</sequence>
<dbReference type="OrthoDB" id="1902587at2759"/>
<keyword evidence="7" id="KW-1133">Transmembrane helix</keyword>
<evidence type="ECO:0000259" key="9">
    <source>
        <dbReference type="PROSITE" id="PS50059"/>
    </source>
</evidence>
<accession>A0A9P6YNT8</accession>
<dbReference type="PROSITE" id="PS50059">
    <property type="entry name" value="FKBP_PPIASE"/>
    <property type="match status" value="1"/>
</dbReference>
<name>A0A9P6YNT8_RHIOR</name>
<evidence type="ECO:0000313" key="10">
    <source>
        <dbReference type="EMBL" id="KAG1553041.1"/>
    </source>
</evidence>
<dbReference type="InterPro" id="IPR044609">
    <property type="entry name" value="FKBP2/11"/>
</dbReference>
<reference evidence="10" key="1">
    <citation type="journal article" date="2020" name="Microb. Genom.">
        <title>Genetic diversity of clinical and environmental Mucorales isolates obtained from an investigation of mucormycosis cases among solid organ transplant recipients.</title>
        <authorList>
            <person name="Nguyen M.H."/>
            <person name="Kaul D."/>
            <person name="Muto C."/>
            <person name="Cheng S.J."/>
            <person name="Richter R.A."/>
            <person name="Bruno V.M."/>
            <person name="Liu G."/>
            <person name="Beyhan S."/>
            <person name="Sundermann A.J."/>
            <person name="Mounaud S."/>
            <person name="Pasculle A.W."/>
            <person name="Nierman W.C."/>
            <person name="Driscoll E."/>
            <person name="Cumbie R."/>
            <person name="Clancy C.J."/>
            <person name="Dupont C.L."/>
        </authorList>
    </citation>
    <scope>NUCLEOTIDE SEQUENCE</scope>
    <source>
        <strain evidence="10">GL16</strain>
    </source>
</reference>
<keyword evidence="3 5" id="KW-0697">Rotamase</keyword>
<evidence type="ECO:0000256" key="5">
    <source>
        <dbReference type="PROSITE-ProRule" id="PRU00277"/>
    </source>
</evidence>
<dbReference type="AlphaFoldDB" id="A0A9P6YNT8"/>
<gene>
    <name evidence="10" type="ORF">G6F51_000840</name>
</gene>
<dbReference type="Proteomes" id="UP000717996">
    <property type="component" value="Unassembled WGS sequence"/>
</dbReference>
<dbReference type="Gene3D" id="3.10.50.40">
    <property type="match status" value="1"/>
</dbReference>
<dbReference type="GO" id="GO:0003755">
    <property type="term" value="F:peptidyl-prolyl cis-trans isomerase activity"/>
    <property type="evidence" value="ECO:0007669"/>
    <property type="project" value="UniProtKB-KW"/>
</dbReference>
<feature type="chain" id="PRO_5040322297" description="peptidylprolyl isomerase" evidence="8">
    <location>
        <begin position="23"/>
        <end position="196"/>
    </location>
</feature>
<dbReference type="EC" id="5.2.1.8" evidence="2 5"/>
<dbReference type="Pfam" id="PF00254">
    <property type="entry name" value="FKBP_C"/>
    <property type="match status" value="1"/>
</dbReference>
<dbReference type="InterPro" id="IPR046357">
    <property type="entry name" value="PPIase_dom_sf"/>
</dbReference>